<feature type="transmembrane region" description="Helical" evidence="6">
    <location>
        <begin position="312"/>
        <end position="333"/>
    </location>
</feature>
<keyword evidence="3 6" id="KW-1133">Transmembrane helix</keyword>
<feature type="region of interest" description="Disordered" evidence="5">
    <location>
        <begin position="502"/>
        <end position="521"/>
    </location>
</feature>
<dbReference type="Proteomes" id="UP000238296">
    <property type="component" value="Unassembled WGS sequence"/>
</dbReference>
<feature type="transmembrane region" description="Helical" evidence="6">
    <location>
        <begin position="266"/>
        <end position="291"/>
    </location>
</feature>
<dbReference type="AlphaFoldDB" id="A0A2S8BRB1"/>
<name>A0A2S8BRB1_9MYCO</name>
<sequence length="521" mass="54053">MVTLRVQSERHRTRERPIQYTEPLASHPVDQDPAPSRTERLRSLCRYDLPASVVVFLVALPLSLGIAIASDAPVLAGLIAAVVGGILGGLIGGSPLQVSGPAAGMTVIVADLVAQFGWAVTCLITVAAGVLQVLLGLSRVARAALAISPVVVHAMLAGIGITIALQQAHVLLGGESKSSAWHNVIGLPDQIVGAHGGGLVLGVLVIVTLIAWRRVPAPLSYVPGPLVAIVGVTALSLVFPFDVARITFDGSLLDALALPALPDGNWGAVATGVLTVALIASVQSLLTAAAVDRMHTGPRTDFNRELIGQGTANIASGMLGGLPIAGVIVRSSANIKAGAKTSASAVLHGVWILLFTLPFAALVQKIPTAALAGLLIVIGIELVNLAHIETARRNGDFMVYLVTVSCVVFVNLLHGVLVGLLLAIAVTGWRVIRAKITAEHIGDQWHVTVAGACTFLALPKLTRVLAEIPARSAVTVDIATNYLDHAAQQAIDDWQRQHRGAGGTVSIRHRDSRPASPAEPA</sequence>
<accession>A0A2S8BRB1</accession>
<feature type="domain" description="SLC26A/SulP transporter" evidence="7">
    <location>
        <begin position="47"/>
        <end position="403"/>
    </location>
</feature>
<feature type="transmembrane region" description="Helical" evidence="6">
    <location>
        <begin position="400"/>
        <end position="426"/>
    </location>
</feature>
<comment type="caution">
    <text evidence="8">The sequence shown here is derived from an EMBL/GenBank/DDBJ whole genome shotgun (WGS) entry which is preliminary data.</text>
</comment>
<feature type="transmembrane region" description="Helical" evidence="6">
    <location>
        <begin position="75"/>
        <end position="96"/>
    </location>
</feature>
<feature type="transmembrane region" description="Helical" evidence="6">
    <location>
        <begin position="224"/>
        <end position="246"/>
    </location>
</feature>
<feature type="compositionally biased region" description="Basic and acidic residues" evidence="5">
    <location>
        <begin position="7"/>
        <end position="17"/>
    </location>
</feature>
<reference evidence="8 9" key="1">
    <citation type="journal article" date="2017" name="Int. J. Syst. Evol. Microbiol.">
        <title>Mycobacterium talmoniae sp. nov., a slowly growing mycobacterium isolated from human respiratory samples.</title>
        <authorList>
            <person name="Davidson R.M."/>
            <person name="DeGroote M.A."/>
            <person name="Marola J.L."/>
            <person name="Buss S."/>
            <person name="Jones V."/>
            <person name="McNeil M.R."/>
            <person name="Freifeld A.G."/>
            <person name="Elaine Epperson L."/>
            <person name="Hasan N.A."/>
            <person name="Jackson M."/>
            <person name="Iwen P.C."/>
            <person name="Salfinger M."/>
            <person name="Strong M."/>
        </authorList>
    </citation>
    <scope>NUCLEOTIDE SEQUENCE [LARGE SCALE GENOMIC DNA]</scope>
    <source>
        <strain evidence="8 9">ATCC BAA-2683</strain>
    </source>
</reference>
<evidence type="ECO:0000256" key="4">
    <source>
        <dbReference type="ARBA" id="ARBA00023136"/>
    </source>
</evidence>
<proteinExistence type="predicted"/>
<evidence type="ECO:0000256" key="5">
    <source>
        <dbReference type="SAM" id="MobiDB-lite"/>
    </source>
</evidence>
<organism evidence="8 9">
    <name type="scientific">Mycobacterium talmoniae</name>
    <dbReference type="NCBI Taxonomy" id="1858794"/>
    <lineage>
        <taxon>Bacteria</taxon>
        <taxon>Bacillati</taxon>
        <taxon>Actinomycetota</taxon>
        <taxon>Actinomycetes</taxon>
        <taxon>Mycobacteriales</taxon>
        <taxon>Mycobacteriaceae</taxon>
        <taxon>Mycobacterium</taxon>
    </lineage>
</organism>
<protein>
    <submittedName>
        <fullName evidence="8">Bicarbonate transporter BicA</fullName>
    </submittedName>
</protein>
<evidence type="ECO:0000256" key="3">
    <source>
        <dbReference type="ARBA" id="ARBA00022989"/>
    </source>
</evidence>
<evidence type="ECO:0000259" key="7">
    <source>
        <dbReference type="Pfam" id="PF00916"/>
    </source>
</evidence>
<feature type="transmembrane region" description="Helical" evidence="6">
    <location>
        <begin position="192"/>
        <end position="212"/>
    </location>
</feature>
<dbReference type="GO" id="GO:0055085">
    <property type="term" value="P:transmembrane transport"/>
    <property type="evidence" value="ECO:0007669"/>
    <property type="project" value="InterPro"/>
</dbReference>
<keyword evidence="4 6" id="KW-0472">Membrane</keyword>
<feature type="transmembrane region" description="Helical" evidence="6">
    <location>
        <begin position="370"/>
        <end position="388"/>
    </location>
</feature>
<dbReference type="PANTHER" id="PTHR11814">
    <property type="entry name" value="SULFATE TRANSPORTER"/>
    <property type="match status" value="1"/>
</dbReference>
<feature type="transmembrane region" description="Helical" evidence="6">
    <location>
        <begin position="345"/>
        <end position="363"/>
    </location>
</feature>
<keyword evidence="2 6" id="KW-0812">Transmembrane</keyword>
<evidence type="ECO:0000313" key="8">
    <source>
        <dbReference type="EMBL" id="PQM49171.1"/>
    </source>
</evidence>
<evidence type="ECO:0000256" key="2">
    <source>
        <dbReference type="ARBA" id="ARBA00022692"/>
    </source>
</evidence>
<dbReference type="GO" id="GO:0016020">
    <property type="term" value="C:membrane"/>
    <property type="evidence" value="ECO:0007669"/>
    <property type="project" value="UniProtKB-SubCell"/>
</dbReference>
<feature type="transmembrane region" description="Helical" evidence="6">
    <location>
        <begin position="116"/>
        <end position="138"/>
    </location>
</feature>
<evidence type="ECO:0000256" key="6">
    <source>
        <dbReference type="SAM" id="Phobius"/>
    </source>
</evidence>
<dbReference type="EMBL" id="PPEA01000092">
    <property type="protein sequence ID" value="PQM49171.1"/>
    <property type="molecule type" value="Genomic_DNA"/>
</dbReference>
<feature type="region of interest" description="Disordered" evidence="5">
    <location>
        <begin position="1"/>
        <end position="36"/>
    </location>
</feature>
<comment type="subcellular location">
    <subcellularLocation>
        <location evidence="1">Membrane</location>
        <topology evidence="1">Multi-pass membrane protein</topology>
    </subcellularLocation>
</comment>
<evidence type="ECO:0000256" key="1">
    <source>
        <dbReference type="ARBA" id="ARBA00004141"/>
    </source>
</evidence>
<feature type="transmembrane region" description="Helical" evidence="6">
    <location>
        <begin position="150"/>
        <end position="172"/>
    </location>
</feature>
<dbReference type="InterPro" id="IPR011547">
    <property type="entry name" value="SLC26A/SulP_dom"/>
</dbReference>
<evidence type="ECO:0000313" key="9">
    <source>
        <dbReference type="Proteomes" id="UP000238296"/>
    </source>
</evidence>
<gene>
    <name evidence="8" type="primary">bicA</name>
    <name evidence="8" type="ORF">C1Y40_00608</name>
</gene>
<feature type="transmembrane region" description="Helical" evidence="6">
    <location>
        <begin position="49"/>
        <end position="68"/>
    </location>
</feature>
<dbReference type="Pfam" id="PF00916">
    <property type="entry name" value="Sulfate_transp"/>
    <property type="match status" value="1"/>
</dbReference>
<dbReference type="InterPro" id="IPR001902">
    <property type="entry name" value="SLC26A/SulP_fam"/>
</dbReference>